<evidence type="ECO:0000256" key="3">
    <source>
        <dbReference type="ARBA" id="ARBA00022448"/>
    </source>
</evidence>
<dbReference type="InterPro" id="IPR003439">
    <property type="entry name" value="ABC_transporter-like_ATP-bd"/>
</dbReference>
<dbReference type="InterPro" id="IPR017871">
    <property type="entry name" value="ABC_transporter-like_CS"/>
</dbReference>
<dbReference type="HOGENOM" id="CLU_000604_13_2_2"/>
<comment type="function">
    <text evidence="10">Part of an ABC transporter complex. Responsible for energy coupling to the transport system.</text>
</comment>
<keyword evidence="13" id="KW-1185">Reference proteome</keyword>
<dbReference type="InParanoid" id="L0HB65"/>
<keyword evidence="8 10" id="KW-0472">Membrane</keyword>
<dbReference type="GO" id="GO:0043190">
    <property type="term" value="C:ATP-binding cassette (ABC) transporter complex"/>
    <property type="evidence" value="ECO:0007669"/>
    <property type="project" value="TreeGrafter"/>
</dbReference>
<dbReference type="PANTHER" id="PTHR43553:SF24">
    <property type="entry name" value="ENERGY-COUPLING FACTOR TRANSPORTER ATP-BINDING PROTEIN ECFA1"/>
    <property type="match status" value="1"/>
</dbReference>
<gene>
    <name evidence="12" type="ordered locus">Metfor_0937</name>
</gene>
<dbReference type="Proteomes" id="UP000010824">
    <property type="component" value="Chromosome"/>
</dbReference>
<evidence type="ECO:0000256" key="10">
    <source>
        <dbReference type="RuleBase" id="RU364103"/>
    </source>
</evidence>
<dbReference type="PROSITE" id="PS50893">
    <property type="entry name" value="ABC_TRANSPORTER_2"/>
    <property type="match status" value="1"/>
</dbReference>
<dbReference type="SUPFAM" id="SSF52540">
    <property type="entry name" value="P-loop containing nucleoside triphosphate hydrolases"/>
    <property type="match status" value="1"/>
</dbReference>
<name>L0HB65_METFS</name>
<sequence>MSSIVLEARDIRYRYPRGQEAIRGISFHFRRGEKIALVGPNGAGKSTLLQMFNGMIRPDSGMMLFDNRPMEYDRASLRELRRKVGFVLQNPDRQIIAPTVYQDVAFGPTNLGYSEAEVRESVTTALRHVGLAGFERRPPHQLSGGEKKRVAIAGVLAMDPDVLVFDEPTSGLDPSGSEDLMELLDELNHEGKTIVISTHDVELAYPWADRVILLADGQIIKEDIPDVAFGNTKFVRMAHLSVPTLLELSAELEKRGFFIPGRKPRSVLDMVHIIESQARGSCCHPAPGTITVCNVDTIAPGTTPLWVQAHPGIAVGAMGTRAKQCAAMEQVALEFTYGVIDKCILRALRGKDSLILTNGSMVGRVTERVEAYCKESGNVISVALLETTDRLS</sequence>
<comment type="subcellular location">
    <subcellularLocation>
        <location evidence="1 10">Cell membrane</location>
        <topology evidence="1 10">Peripheral membrane protein</topology>
    </subcellularLocation>
</comment>
<evidence type="ECO:0000256" key="9">
    <source>
        <dbReference type="ARBA" id="ARBA00025157"/>
    </source>
</evidence>
<reference evidence="13" key="1">
    <citation type="submission" date="2011-12" db="EMBL/GenBank/DDBJ databases">
        <title>Complete sequence of Methanoregula formicicum SMSP.</title>
        <authorList>
            <person name="Lucas S."/>
            <person name="Han J."/>
            <person name="Lapidus A."/>
            <person name="Cheng J.-F."/>
            <person name="Goodwin L."/>
            <person name="Pitluck S."/>
            <person name="Peters L."/>
            <person name="Ovchinnikova G."/>
            <person name="Teshima H."/>
            <person name="Detter J.C."/>
            <person name="Han C."/>
            <person name="Tapia R."/>
            <person name="Land M."/>
            <person name="Hauser L."/>
            <person name="Kyrpides N."/>
            <person name="Ivanova N."/>
            <person name="Pagani I."/>
            <person name="Imachi H."/>
            <person name="Tamaki H."/>
            <person name="Sekiguchi Y."/>
            <person name="Kamagata Y."/>
            <person name="Cadillo-Quiroz H."/>
            <person name="Zinder S."/>
            <person name="Liu W.-T."/>
            <person name="Woyke T."/>
        </authorList>
    </citation>
    <scope>NUCLEOTIDE SEQUENCE [LARGE SCALE GENOMIC DNA]</scope>
    <source>
        <strain evidence="13">DSM 22288 / NBRC 105244 / SMSP</strain>
    </source>
</reference>
<dbReference type="InterPro" id="IPR003593">
    <property type="entry name" value="AAA+_ATPase"/>
</dbReference>
<dbReference type="CDD" id="cd03225">
    <property type="entry name" value="ABC_cobalt_CbiO_domain1"/>
    <property type="match status" value="1"/>
</dbReference>
<evidence type="ECO:0000256" key="2">
    <source>
        <dbReference type="ARBA" id="ARBA00005417"/>
    </source>
</evidence>
<dbReference type="EMBL" id="CP003167">
    <property type="protein sequence ID" value="AGB01992.1"/>
    <property type="molecule type" value="Genomic_DNA"/>
</dbReference>
<dbReference type="GO" id="GO:0005524">
    <property type="term" value="F:ATP binding"/>
    <property type="evidence" value="ECO:0007669"/>
    <property type="project" value="UniProtKB-UniRule"/>
</dbReference>
<dbReference type="STRING" id="593750.Metfor_0937"/>
<dbReference type="eggNOG" id="arCOG00203">
    <property type="taxonomic scope" value="Archaea"/>
</dbReference>
<keyword evidence="4 10" id="KW-1003">Cell membrane</keyword>
<accession>L0HB65</accession>
<dbReference type="AlphaFoldDB" id="L0HB65"/>
<dbReference type="PROSITE" id="PS00211">
    <property type="entry name" value="ABC_TRANSPORTER_1"/>
    <property type="match status" value="1"/>
</dbReference>
<dbReference type="GO" id="GO:0042626">
    <property type="term" value="F:ATPase-coupled transmembrane transporter activity"/>
    <property type="evidence" value="ECO:0007669"/>
    <property type="project" value="TreeGrafter"/>
</dbReference>
<dbReference type="Pfam" id="PF00005">
    <property type="entry name" value="ABC_tran"/>
    <property type="match status" value="1"/>
</dbReference>
<evidence type="ECO:0000259" key="11">
    <source>
        <dbReference type="PROSITE" id="PS50893"/>
    </source>
</evidence>
<keyword evidence="3 10" id="KW-0813">Transport</keyword>
<dbReference type="PANTHER" id="PTHR43553">
    <property type="entry name" value="HEAVY METAL TRANSPORTER"/>
    <property type="match status" value="1"/>
</dbReference>
<evidence type="ECO:0000256" key="4">
    <source>
        <dbReference type="ARBA" id="ARBA00022475"/>
    </source>
</evidence>
<evidence type="ECO:0000256" key="1">
    <source>
        <dbReference type="ARBA" id="ARBA00004202"/>
    </source>
</evidence>
<reference evidence="12 13" key="2">
    <citation type="journal article" date="2014" name="Genome Announc.">
        <title>Complete Genome Sequence of Methanoregula formicica SMSPT, a Mesophilic Hydrogenotrophic Methanogen Isolated from a Methanogenic Upflow Anaerobic Sludge Blanket Reactor.</title>
        <authorList>
            <person name="Yamamoto K."/>
            <person name="Tamaki H."/>
            <person name="Cadillo-Quiroz H."/>
            <person name="Imachi H."/>
            <person name="Kyrpides N."/>
            <person name="Woyke T."/>
            <person name="Goodwin L."/>
            <person name="Zinder S.H."/>
            <person name="Kamagata Y."/>
            <person name="Liu W.T."/>
        </authorList>
    </citation>
    <scope>NUCLEOTIDE SEQUENCE [LARGE SCALE GENOMIC DNA]</scope>
    <source>
        <strain evidence="13">DSM 22288 / NBRC 105244 / SMSP</strain>
    </source>
</reference>
<dbReference type="Gene3D" id="3.40.50.300">
    <property type="entry name" value="P-loop containing nucleotide triphosphate hydrolases"/>
    <property type="match status" value="1"/>
</dbReference>
<dbReference type="RefSeq" id="WP_015284956.1">
    <property type="nucleotide sequence ID" value="NC_019943.1"/>
</dbReference>
<comment type="function">
    <text evidence="9">Probably part of an ABC transporter complex. Responsible for energy coupling to the transport system.</text>
</comment>
<evidence type="ECO:0000313" key="12">
    <source>
        <dbReference type="EMBL" id="AGB01992.1"/>
    </source>
</evidence>
<dbReference type="KEGG" id="mfo:Metfor_0937"/>
<dbReference type="InterPro" id="IPR015856">
    <property type="entry name" value="ABC_transpr_CbiO/EcfA_su"/>
</dbReference>
<comment type="similarity">
    <text evidence="2 10">Belongs to the ABC transporter superfamily.</text>
</comment>
<dbReference type="GO" id="GO:0006824">
    <property type="term" value="P:cobalt ion transport"/>
    <property type="evidence" value="ECO:0007669"/>
    <property type="project" value="InterPro"/>
</dbReference>
<keyword evidence="6 10" id="KW-0067">ATP-binding</keyword>
<feature type="domain" description="ABC transporter" evidence="11">
    <location>
        <begin position="6"/>
        <end position="241"/>
    </location>
</feature>
<proteinExistence type="inferred from homology"/>
<organism evidence="12 13">
    <name type="scientific">Methanoregula formicica (strain DSM 22288 / NBRC 105244 / SMSP)</name>
    <dbReference type="NCBI Taxonomy" id="593750"/>
    <lineage>
        <taxon>Archaea</taxon>
        <taxon>Methanobacteriati</taxon>
        <taxon>Methanobacteriota</taxon>
        <taxon>Stenosarchaea group</taxon>
        <taxon>Methanomicrobia</taxon>
        <taxon>Methanomicrobiales</taxon>
        <taxon>Methanoregulaceae</taxon>
        <taxon>Methanoregula</taxon>
    </lineage>
</organism>
<dbReference type="FunFam" id="3.40.50.300:FF:000224">
    <property type="entry name" value="Energy-coupling factor transporter ATP-binding protein EcfA"/>
    <property type="match status" value="1"/>
</dbReference>
<evidence type="ECO:0000256" key="6">
    <source>
        <dbReference type="ARBA" id="ARBA00022840"/>
    </source>
</evidence>
<keyword evidence="5 10" id="KW-0547">Nucleotide-binding</keyword>
<evidence type="ECO:0000256" key="7">
    <source>
        <dbReference type="ARBA" id="ARBA00022967"/>
    </source>
</evidence>
<evidence type="ECO:0000313" key="13">
    <source>
        <dbReference type="Proteomes" id="UP000010824"/>
    </source>
</evidence>
<evidence type="ECO:0000256" key="8">
    <source>
        <dbReference type="ARBA" id="ARBA00023136"/>
    </source>
</evidence>
<dbReference type="InterPro" id="IPR050095">
    <property type="entry name" value="ECF_ABC_transporter_ATP-bd"/>
</dbReference>
<keyword evidence="7" id="KW-1278">Translocase</keyword>
<dbReference type="SMART" id="SM00382">
    <property type="entry name" value="AAA"/>
    <property type="match status" value="1"/>
</dbReference>
<dbReference type="InterPro" id="IPR005876">
    <property type="entry name" value="Co_trans_ATP-bd"/>
</dbReference>
<dbReference type="GO" id="GO:0016887">
    <property type="term" value="F:ATP hydrolysis activity"/>
    <property type="evidence" value="ECO:0007669"/>
    <property type="project" value="InterPro"/>
</dbReference>
<evidence type="ECO:0000256" key="5">
    <source>
        <dbReference type="ARBA" id="ARBA00022741"/>
    </source>
</evidence>
<dbReference type="NCBIfam" id="TIGR01166">
    <property type="entry name" value="cbiO"/>
    <property type="match status" value="1"/>
</dbReference>
<dbReference type="GeneID" id="14310250"/>
<protein>
    <recommendedName>
        <fullName evidence="10">ABC transporter ATP-binding protein</fullName>
    </recommendedName>
</protein>
<dbReference type="InterPro" id="IPR027417">
    <property type="entry name" value="P-loop_NTPase"/>
</dbReference>
<dbReference type="OrthoDB" id="18209at2157"/>